<sequence length="159" mass="16945">MTDPATLPELLRETLREVLYGPGGGPLRSGLFSEGEAGLLRTVHALTFVQATAPVAPGRPTPAQYTAHVRETLEFTALQLADPHALLPQGGDVWTFHPAHLQAWRAELVALARAGQSLYDALYLPLSPEGQRLALGGVTHAAYHTGALRFHLGNLQGGS</sequence>
<name>A0ABQ2GQ10_9DEIO</name>
<evidence type="ECO:0008006" key="3">
    <source>
        <dbReference type="Google" id="ProtNLM"/>
    </source>
</evidence>
<protein>
    <recommendedName>
        <fullName evidence="3">DinB family protein</fullName>
    </recommendedName>
</protein>
<dbReference type="RefSeq" id="WP_188902959.1">
    <property type="nucleotide sequence ID" value="NZ_BMOM01000009.1"/>
</dbReference>
<evidence type="ECO:0000313" key="2">
    <source>
        <dbReference type="Proteomes" id="UP000661918"/>
    </source>
</evidence>
<comment type="caution">
    <text evidence="1">The sequence shown here is derived from an EMBL/GenBank/DDBJ whole genome shotgun (WGS) entry which is preliminary data.</text>
</comment>
<organism evidence="1 2">
    <name type="scientific">Deinococcus aerophilus</name>
    <dbReference type="NCBI Taxonomy" id="522488"/>
    <lineage>
        <taxon>Bacteria</taxon>
        <taxon>Thermotogati</taxon>
        <taxon>Deinococcota</taxon>
        <taxon>Deinococci</taxon>
        <taxon>Deinococcales</taxon>
        <taxon>Deinococcaceae</taxon>
        <taxon>Deinococcus</taxon>
    </lineage>
</organism>
<reference evidence="2" key="1">
    <citation type="journal article" date="2019" name="Int. J. Syst. Evol. Microbiol.">
        <title>The Global Catalogue of Microorganisms (GCM) 10K type strain sequencing project: providing services to taxonomists for standard genome sequencing and annotation.</title>
        <authorList>
            <consortium name="The Broad Institute Genomics Platform"/>
            <consortium name="The Broad Institute Genome Sequencing Center for Infectious Disease"/>
            <person name="Wu L."/>
            <person name="Ma J."/>
        </authorList>
    </citation>
    <scope>NUCLEOTIDE SEQUENCE [LARGE SCALE GENOMIC DNA]</scope>
    <source>
        <strain evidence="2">JCM 15443</strain>
    </source>
</reference>
<evidence type="ECO:0000313" key="1">
    <source>
        <dbReference type="EMBL" id="GGM07494.1"/>
    </source>
</evidence>
<gene>
    <name evidence="1" type="ORF">GCM10010841_14710</name>
</gene>
<dbReference type="EMBL" id="BMOM01000009">
    <property type="protein sequence ID" value="GGM07494.1"/>
    <property type="molecule type" value="Genomic_DNA"/>
</dbReference>
<dbReference type="Proteomes" id="UP000661918">
    <property type="component" value="Unassembled WGS sequence"/>
</dbReference>
<accession>A0ABQ2GQ10</accession>
<proteinExistence type="predicted"/>
<keyword evidence="2" id="KW-1185">Reference proteome</keyword>